<sequence>MQRITLHFELRQAAQCLGILLFLFLNMLMFSSLQGQIPGISLKEQTSDCGTCTGKLLLSLPEGLAVPLEVELKDSKKTKKITINSNTSTTDNPVFEQVCPGEYQLTFTSLAEGFKGLACAKKIVKGVMKGSGGDAPFTVTLVSNANQRIEVSTNATNPMFAWSVGGNTTNVLENAPSGSHTVTVTDVYGCKKTAGPFAIAGGCYNASGVYTGTKFEIVLEQANMIKPVLINMFDPITLKIKVNIGGTIQSLPSDYTITWKTASGQVIGTESSLLITPSMYSIYQAQSLSVVVTNPCETRQIPIKLQVCGGGDPQALKEIFTTTTEASCKAENNVDLKTGSITVSVPLPKDGVYGVSVMIGTQNLAIQADVQGKKGTAKAIKLAAGNHIVRVLYGTSNSSCAYSFTVDVPGEAPAYKFVDFANGQCNFKAICKNGSEIKLNVPPARVYSTQLGSNSSDLKSKCQPKVDCVLGNVTETRLNGGTIDAIRTYAGIFEDVIHTVLSDPNNQLSAKEREALDKECQDNKQRFDCRVVKFCPGSFTVIDDGKPFAGFKWLLRQHNHDITSANCRELSCGKGGKLEVFSTCDPKLASAVNITNPQGPNGGICNTPPPPPDEPEDKDDSGNTCQVWKKKVPLSQIYYNEEYRGNPFYQGSQINQIIDALDARIQAVDAITKRGDAKERFLLNSCISISYCETNLKVNGINFSNVLNTIETLECSSCEPKDKLTLGQLMVEVKRGTKSVLPGSDLAALVDEFSRVNSTQDEDQIVSRYACIPVPICAGDYIKNIDVVVQQMKARVNNACPTCSASIFIQMPLNKLVDLFLNGEGDPYSPTSEFAREVGKPVKSGGQLEEIISECGKNHKNANNKNCISVLFCVDDPSQSVFDFANVKLAACSQYCPKSFHEHEISLHPSDQELVVAGLNPNDELPPAGKYFQDTLMVMESFKTFAPIVSDGSISPKAITQTTEGNYYYNYSHDVSRIHNIKDSTLLFRHEDWDNDNYWFVDAAENGIKNEFIISHNRDTFSFAAPLESDSLLHFTYFAVRDSFLYLSGYYTGALRYRAELVNDNPTHAHINGFVLRINQQGDLRGVAIIENINTTLNGFRVELAKQGDVLVVGRVKSEALVVNQTEQATGLIGGGFMGSLNAQTHAFSLISKIDLVAGANILRAAVEPDQSAYALVLGNVNSIAAQSGSIQVSSGNKMAVLALSAQGALSWARYFNGNIDPTQLDVTYGYAQQLNVGITYSGVVSVDTTQYFNSVGKQDIGLIQFDQQGQYRWHRSYGSPETETVVELLYDEGILYFGGNFAGAQGFRSIGGYDFYNPTPFHERAYVSYYADSIAVDSTLANTPELAALSAPILQKSSTPDRTFKVFPNPFKDEILTEFESQTSENMSIEVLNELGRVVKTQRFSATPGFNRQQISTQQFPAGIYFIYLRNQAGQVLKVQKLVKM</sequence>
<dbReference type="KEGG" id="hhy:Halhy_6378"/>
<evidence type="ECO:0000313" key="3">
    <source>
        <dbReference type="EMBL" id="AEE54197.1"/>
    </source>
</evidence>
<dbReference type="OrthoDB" id="1122199at2"/>
<feature type="region of interest" description="Disordered" evidence="1">
    <location>
        <begin position="599"/>
        <end position="623"/>
    </location>
</feature>
<proteinExistence type="predicted"/>
<dbReference type="STRING" id="760192.Halhy_6378"/>
<reference evidence="3 4" key="1">
    <citation type="journal article" date="2011" name="Stand. Genomic Sci.">
        <title>Complete genome sequence of Haliscomenobacter hydrossis type strain (O).</title>
        <authorList>
            <consortium name="US DOE Joint Genome Institute (JGI-PGF)"/>
            <person name="Daligault H."/>
            <person name="Lapidus A."/>
            <person name="Zeytun A."/>
            <person name="Nolan M."/>
            <person name="Lucas S."/>
            <person name="Del Rio T.G."/>
            <person name="Tice H."/>
            <person name="Cheng J.F."/>
            <person name="Tapia R."/>
            <person name="Han C."/>
            <person name="Goodwin L."/>
            <person name="Pitluck S."/>
            <person name="Liolios K."/>
            <person name="Pagani I."/>
            <person name="Ivanova N."/>
            <person name="Huntemann M."/>
            <person name="Mavromatis K."/>
            <person name="Mikhailova N."/>
            <person name="Pati A."/>
            <person name="Chen A."/>
            <person name="Palaniappan K."/>
            <person name="Land M."/>
            <person name="Hauser L."/>
            <person name="Brambilla E.M."/>
            <person name="Rohde M."/>
            <person name="Verbarg S."/>
            <person name="Goker M."/>
            <person name="Bristow J."/>
            <person name="Eisen J.A."/>
            <person name="Markowitz V."/>
            <person name="Hugenholtz P."/>
            <person name="Kyrpides N.C."/>
            <person name="Klenk H.P."/>
            <person name="Woyke T."/>
        </authorList>
    </citation>
    <scope>NUCLEOTIDE SEQUENCE [LARGE SCALE GENOMIC DNA]</scope>
    <source>
        <strain evidence="4">ATCC 27775 / DSM 1100 / LMG 10767 / O</strain>
    </source>
</reference>
<feature type="domain" description="Secretion system C-terminal sorting" evidence="2">
    <location>
        <begin position="1367"/>
        <end position="1438"/>
    </location>
</feature>
<evidence type="ECO:0000256" key="1">
    <source>
        <dbReference type="SAM" id="MobiDB-lite"/>
    </source>
</evidence>
<dbReference type="InterPro" id="IPR026444">
    <property type="entry name" value="Secre_tail"/>
</dbReference>
<dbReference type="NCBIfam" id="TIGR04183">
    <property type="entry name" value="Por_Secre_tail"/>
    <property type="match status" value="1"/>
</dbReference>
<gene>
    <name evidence="3" type="ordered locus">Halhy_6378</name>
</gene>
<evidence type="ECO:0000313" key="4">
    <source>
        <dbReference type="Proteomes" id="UP000008461"/>
    </source>
</evidence>
<protein>
    <recommendedName>
        <fullName evidence="2">Secretion system C-terminal sorting domain-containing protein</fullName>
    </recommendedName>
</protein>
<dbReference type="EMBL" id="CP002691">
    <property type="protein sequence ID" value="AEE54197.1"/>
    <property type="molecule type" value="Genomic_DNA"/>
</dbReference>
<evidence type="ECO:0000259" key="2">
    <source>
        <dbReference type="Pfam" id="PF18962"/>
    </source>
</evidence>
<keyword evidence="4" id="KW-1185">Reference proteome</keyword>
<dbReference type="Pfam" id="PF18962">
    <property type="entry name" value="Por_Secre_tail"/>
    <property type="match status" value="1"/>
</dbReference>
<dbReference type="HOGENOM" id="CLU_253637_0_0_10"/>
<accession>F4KQ36</accession>
<name>F4KQ36_HALH1</name>
<dbReference type="RefSeq" id="WP_013768717.1">
    <property type="nucleotide sequence ID" value="NC_015510.1"/>
</dbReference>
<reference key="2">
    <citation type="submission" date="2011-04" db="EMBL/GenBank/DDBJ databases">
        <title>Complete sequence of chromosome of Haliscomenobacter hydrossis DSM 1100.</title>
        <authorList>
            <consortium name="US DOE Joint Genome Institute (JGI-PGF)"/>
            <person name="Lucas S."/>
            <person name="Han J."/>
            <person name="Lapidus A."/>
            <person name="Bruce D."/>
            <person name="Goodwin L."/>
            <person name="Pitluck S."/>
            <person name="Peters L."/>
            <person name="Kyrpides N."/>
            <person name="Mavromatis K."/>
            <person name="Ivanova N."/>
            <person name="Ovchinnikova G."/>
            <person name="Pagani I."/>
            <person name="Daligault H."/>
            <person name="Detter J.C."/>
            <person name="Han C."/>
            <person name="Land M."/>
            <person name="Hauser L."/>
            <person name="Markowitz V."/>
            <person name="Cheng J.-F."/>
            <person name="Hugenholtz P."/>
            <person name="Woyke T."/>
            <person name="Wu D."/>
            <person name="Verbarg S."/>
            <person name="Frueling A."/>
            <person name="Brambilla E."/>
            <person name="Klenk H.-P."/>
            <person name="Eisen J.A."/>
        </authorList>
    </citation>
    <scope>NUCLEOTIDE SEQUENCE</scope>
    <source>
        <strain>DSM 1100</strain>
    </source>
</reference>
<dbReference type="Proteomes" id="UP000008461">
    <property type="component" value="Chromosome"/>
</dbReference>
<organism evidence="3 4">
    <name type="scientific">Haliscomenobacter hydrossis (strain ATCC 27775 / DSM 1100 / LMG 10767 / O)</name>
    <dbReference type="NCBI Taxonomy" id="760192"/>
    <lineage>
        <taxon>Bacteria</taxon>
        <taxon>Pseudomonadati</taxon>
        <taxon>Bacteroidota</taxon>
        <taxon>Saprospiria</taxon>
        <taxon>Saprospirales</taxon>
        <taxon>Haliscomenobacteraceae</taxon>
        <taxon>Haliscomenobacter</taxon>
    </lineage>
</organism>